<dbReference type="AlphaFoldDB" id="A0A5Q0C722"/>
<accession>A0A5Q0C722</accession>
<organism evidence="1 2">
    <name type="scientific">Rhizobium grahamii</name>
    <dbReference type="NCBI Taxonomy" id="1120045"/>
    <lineage>
        <taxon>Bacteria</taxon>
        <taxon>Pseudomonadati</taxon>
        <taxon>Pseudomonadota</taxon>
        <taxon>Alphaproteobacteria</taxon>
        <taxon>Hyphomicrobiales</taxon>
        <taxon>Rhizobiaceae</taxon>
        <taxon>Rhizobium/Agrobacterium group</taxon>
        <taxon>Rhizobium</taxon>
    </lineage>
</organism>
<evidence type="ECO:0000313" key="2">
    <source>
        <dbReference type="Proteomes" id="UP000326881"/>
    </source>
</evidence>
<gene>
    <name evidence="1" type="ORF">FZ934_04240</name>
</gene>
<evidence type="ECO:0000313" key="1">
    <source>
        <dbReference type="EMBL" id="QFY59711.1"/>
    </source>
</evidence>
<dbReference type="KEGG" id="rgr:FZ934_04240"/>
<sequence length="191" mass="21771">MKRSLKGRLYRSFGWHAWANQADEDAEEGRLLIEEHRKQPIHKPTRKISYAEIMSDLATGKPGRFLDRKVQALISSELWPPTSLNETYDQIKERGVDNAWTTSVRGVEHLLMVAHPSVFSTIRLEFSPHRATFAVDGSRYQVKGQSAAMAMMGVHIAMNCLRYEAAEEIVSIREWITPIVDPSFTAVRAKF</sequence>
<name>A0A5Q0C722_9HYPH</name>
<protein>
    <submittedName>
        <fullName evidence="1">Uncharacterized protein</fullName>
    </submittedName>
</protein>
<dbReference type="Proteomes" id="UP000326881">
    <property type="component" value="Chromosome"/>
</dbReference>
<dbReference type="OrthoDB" id="8410632at2"/>
<reference evidence="1 2" key="1">
    <citation type="submission" date="2019-08" db="EMBL/GenBank/DDBJ databases">
        <title>Prosopis cineraria nodule microbiome.</title>
        <authorList>
            <person name="Ali R."/>
            <person name="Chaluvadi S.R."/>
            <person name="Wang X."/>
        </authorList>
    </citation>
    <scope>NUCLEOTIDE SEQUENCE [LARGE SCALE GENOMIC DNA]</scope>
    <source>
        <strain evidence="1 2">BG7</strain>
    </source>
</reference>
<proteinExistence type="predicted"/>
<dbReference type="EMBL" id="CP043498">
    <property type="protein sequence ID" value="QFY59711.1"/>
    <property type="molecule type" value="Genomic_DNA"/>
</dbReference>
<keyword evidence="2" id="KW-1185">Reference proteome</keyword>
<dbReference type="RefSeq" id="WP_153270055.1">
    <property type="nucleotide sequence ID" value="NZ_CP043498.1"/>
</dbReference>